<keyword evidence="11" id="KW-1015">Disulfide bond</keyword>
<dbReference type="Gene3D" id="2.60.120.310">
    <property type="entry name" value="Copper type II, ascorbate-dependent monooxygenase, N-terminal domain"/>
    <property type="match status" value="1"/>
</dbReference>
<dbReference type="FunFam" id="2.60.120.310:FF:000005">
    <property type="entry name" value="Peptidylglycine alpha-hydroxylating monooxygenase"/>
    <property type="match status" value="1"/>
</dbReference>
<evidence type="ECO:0000256" key="9">
    <source>
        <dbReference type="ARBA" id="ARBA00023008"/>
    </source>
</evidence>
<evidence type="ECO:0000256" key="11">
    <source>
        <dbReference type="ARBA" id="ARBA00023157"/>
    </source>
</evidence>
<keyword evidence="12" id="KW-0325">Glycoprotein</keyword>
<evidence type="ECO:0000256" key="3">
    <source>
        <dbReference type="ARBA" id="ARBA00010676"/>
    </source>
</evidence>
<dbReference type="PANTHER" id="PTHR10680:SF14">
    <property type="entry name" value="PEPTIDYL-GLYCINE ALPHA-AMIDATING MONOOXYGENASE"/>
    <property type="match status" value="1"/>
</dbReference>
<dbReference type="VEuPathDB" id="VectorBase:PPAI007526"/>
<comment type="subcellular location">
    <subcellularLocation>
        <location evidence="2">Secreted</location>
    </subcellularLocation>
</comment>
<keyword evidence="10" id="KW-0503">Monooxygenase</keyword>
<dbReference type="GO" id="GO:0004504">
    <property type="term" value="F:peptidylglycine monooxygenase activity"/>
    <property type="evidence" value="ECO:0007669"/>
    <property type="project" value="UniProtKB-EC"/>
</dbReference>
<evidence type="ECO:0000256" key="4">
    <source>
        <dbReference type="ARBA" id="ARBA00012689"/>
    </source>
</evidence>
<keyword evidence="8" id="KW-0560">Oxidoreductase</keyword>
<dbReference type="VEuPathDB" id="VectorBase:PPAPM1_007268"/>
<evidence type="ECO:0000256" key="5">
    <source>
        <dbReference type="ARBA" id="ARBA00022525"/>
    </source>
</evidence>
<dbReference type="EnsemblMetazoa" id="PPAI007526-RA">
    <property type="protein sequence ID" value="PPAI007526-PA"/>
    <property type="gene ID" value="PPAI007526"/>
</dbReference>
<dbReference type="Proteomes" id="UP000092462">
    <property type="component" value="Unassembled WGS sequence"/>
</dbReference>
<evidence type="ECO:0000256" key="7">
    <source>
        <dbReference type="ARBA" id="ARBA00022729"/>
    </source>
</evidence>
<comment type="catalytic activity">
    <reaction evidence="13">
        <text>a [peptide]-C-terminal glycine + 2 L-ascorbate + O2 = a [peptide]-C-terminal (2S)-2-hydroxyglycine + 2 monodehydro-L-ascorbate radical + H2O</text>
        <dbReference type="Rhea" id="RHEA:21452"/>
        <dbReference type="Rhea" id="RHEA-COMP:13486"/>
        <dbReference type="Rhea" id="RHEA-COMP:15321"/>
        <dbReference type="ChEBI" id="CHEBI:15377"/>
        <dbReference type="ChEBI" id="CHEBI:15379"/>
        <dbReference type="ChEBI" id="CHEBI:38290"/>
        <dbReference type="ChEBI" id="CHEBI:59513"/>
        <dbReference type="ChEBI" id="CHEBI:137000"/>
        <dbReference type="ChEBI" id="CHEBI:142768"/>
        <dbReference type="EC" id="1.14.17.3"/>
    </reaction>
</comment>
<organism evidence="15 16">
    <name type="scientific">Phlebotomus papatasi</name>
    <name type="common">Sandfly</name>
    <dbReference type="NCBI Taxonomy" id="29031"/>
    <lineage>
        <taxon>Eukaryota</taxon>
        <taxon>Metazoa</taxon>
        <taxon>Ecdysozoa</taxon>
        <taxon>Arthropoda</taxon>
        <taxon>Hexapoda</taxon>
        <taxon>Insecta</taxon>
        <taxon>Pterygota</taxon>
        <taxon>Neoptera</taxon>
        <taxon>Endopterygota</taxon>
        <taxon>Diptera</taxon>
        <taxon>Nematocera</taxon>
        <taxon>Psychodoidea</taxon>
        <taxon>Psychodidae</taxon>
        <taxon>Phlebotomus</taxon>
        <taxon>Phlebotomus</taxon>
    </lineage>
</organism>
<dbReference type="AlphaFoldDB" id="A0A1B0DH92"/>
<keyword evidence="16" id="KW-1185">Reference proteome</keyword>
<accession>A0A1B0DH92</accession>
<evidence type="ECO:0000313" key="16">
    <source>
        <dbReference type="Proteomes" id="UP000092462"/>
    </source>
</evidence>
<evidence type="ECO:0000259" key="14">
    <source>
        <dbReference type="Pfam" id="PF01082"/>
    </source>
</evidence>
<protein>
    <recommendedName>
        <fullName evidence="4">peptidylglycine monooxygenase</fullName>
        <ecNumber evidence="4">1.14.17.3</ecNumber>
    </recommendedName>
</protein>
<dbReference type="InterPro" id="IPR008977">
    <property type="entry name" value="PHM/PNGase_F_dom_sf"/>
</dbReference>
<dbReference type="EC" id="1.14.17.3" evidence="4"/>
<feature type="domain" description="Copper type II ascorbate-dependent monooxygenase N-terminal" evidence="14">
    <location>
        <begin position="19"/>
        <end position="140"/>
    </location>
</feature>
<keyword evidence="6" id="KW-0479">Metal-binding</keyword>
<dbReference type="Pfam" id="PF01082">
    <property type="entry name" value="Cu2_monooxygen"/>
    <property type="match status" value="1"/>
</dbReference>
<evidence type="ECO:0000313" key="15">
    <source>
        <dbReference type="EnsemblMetazoa" id="PPAI007526-PA"/>
    </source>
</evidence>
<comment type="similarity">
    <text evidence="3">Belongs to the copper type II ascorbate-dependent monooxygenase family.</text>
</comment>
<proteinExistence type="inferred from homology"/>
<dbReference type="SUPFAM" id="SSF49742">
    <property type="entry name" value="PHM/PNGase F"/>
    <property type="match status" value="1"/>
</dbReference>
<dbReference type="InterPro" id="IPR000323">
    <property type="entry name" value="Cu2_ascorb_mOase_N"/>
</dbReference>
<dbReference type="EMBL" id="AJVK01060805">
    <property type="status" value="NOT_ANNOTATED_CDS"/>
    <property type="molecule type" value="Genomic_DNA"/>
</dbReference>
<evidence type="ECO:0000256" key="13">
    <source>
        <dbReference type="ARBA" id="ARBA00048431"/>
    </source>
</evidence>
<name>A0A1B0DH92_PHLPP</name>
<dbReference type="PANTHER" id="PTHR10680">
    <property type="entry name" value="PEPTIDYL-GLYCINE ALPHA-AMIDATING MONOOXYGENASE"/>
    <property type="match status" value="1"/>
</dbReference>
<evidence type="ECO:0000256" key="12">
    <source>
        <dbReference type="ARBA" id="ARBA00023180"/>
    </source>
</evidence>
<keyword evidence="5" id="KW-0964">Secreted</keyword>
<dbReference type="GO" id="GO:0005507">
    <property type="term" value="F:copper ion binding"/>
    <property type="evidence" value="ECO:0007669"/>
    <property type="project" value="InterPro"/>
</dbReference>
<dbReference type="InterPro" id="IPR036939">
    <property type="entry name" value="Cu2_ascorb_mOase_N_sf"/>
</dbReference>
<evidence type="ECO:0000256" key="6">
    <source>
        <dbReference type="ARBA" id="ARBA00022723"/>
    </source>
</evidence>
<evidence type="ECO:0000256" key="2">
    <source>
        <dbReference type="ARBA" id="ARBA00004613"/>
    </source>
</evidence>
<evidence type="ECO:0000256" key="10">
    <source>
        <dbReference type="ARBA" id="ARBA00023033"/>
    </source>
</evidence>
<dbReference type="GO" id="GO:0005576">
    <property type="term" value="C:extracellular region"/>
    <property type="evidence" value="ECO:0007669"/>
    <property type="project" value="UniProtKB-SubCell"/>
</dbReference>
<evidence type="ECO:0000256" key="1">
    <source>
        <dbReference type="ARBA" id="ARBA00001973"/>
    </source>
</evidence>
<evidence type="ECO:0000256" key="8">
    <source>
        <dbReference type="ARBA" id="ARBA00023002"/>
    </source>
</evidence>
<keyword evidence="9" id="KW-0186">Copper</keyword>
<keyword evidence="7" id="KW-0732">Signal</keyword>
<reference evidence="15" key="1">
    <citation type="submission" date="2022-08" db="UniProtKB">
        <authorList>
            <consortium name="EnsemblMetazoa"/>
        </authorList>
    </citation>
    <scope>IDENTIFICATION</scope>
    <source>
        <strain evidence="15">Israel</strain>
    </source>
</reference>
<comment type="cofactor">
    <cofactor evidence="1">
        <name>Cu(2+)</name>
        <dbReference type="ChEBI" id="CHEBI:29036"/>
    </cofactor>
</comment>
<sequence>MQISSHAAFKAKKLKEWGRPELYLCTPIKVDYTKNYYIVGFEPNATMNTAHHMLLYGCGKPGSSRPVWDCGEMSRRSLVNDPDEESFSPCGKGSHSQIIYAWARDAPKLALPDGVGFKVGLDSPIKYIILQVHYAHVDQFKGKSITASLTRYPETTFPRLSLHLFQAVRWDLSSCPQKQDTSLLRHGLQGVMYEDSRVISASI</sequence>